<feature type="region of interest" description="Disordered" evidence="1">
    <location>
        <begin position="118"/>
        <end position="219"/>
    </location>
</feature>
<feature type="region of interest" description="Disordered" evidence="1">
    <location>
        <begin position="291"/>
        <end position="330"/>
    </location>
</feature>
<evidence type="ECO:0000313" key="3">
    <source>
        <dbReference type="EMBL" id="EFX83437.1"/>
    </source>
</evidence>
<evidence type="ECO:0000256" key="2">
    <source>
        <dbReference type="SAM" id="SignalP"/>
    </source>
</evidence>
<name>E9GB36_DAPPU</name>
<evidence type="ECO:0000313" key="4">
    <source>
        <dbReference type="Proteomes" id="UP000000305"/>
    </source>
</evidence>
<feature type="compositionally biased region" description="Low complexity" evidence="1">
    <location>
        <begin position="166"/>
        <end position="180"/>
    </location>
</feature>
<keyword evidence="2" id="KW-0732">Signal</keyword>
<dbReference type="InParanoid" id="E9GB36"/>
<dbReference type="OrthoDB" id="6363354at2759"/>
<feature type="chain" id="PRO_5003240786" evidence="2">
    <location>
        <begin position="24"/>
        <end position="330"/>
    </location>
</feature>
<gene>
    <name evidence="3" type="ORF">DAPPUDRAFT_301880</name>
</gene>
<accession>E9GB36</accession>
<dbReference type="KEGG" id="dpx:DAPPUDRAFT_301880"/>
<evidence type="ECO:0000256" key="1">
    <source>
        <dbReference type="SAM" id="MobiDB-lite"/>
    </source>
</evidence>
<organism evidence="3 4">
    <name type="scientific">Daphnia pulex</name>
    <name type="common">Water flea</name>
    <dbReference type="NCBI Taxonomy" id="6669"/>
    <lineage>
        <taxon>Eukaryota</taxon>
        <taxon>Metazoa</taxon>
        <taxon>Ecdysozoa</taxon>
        <taxon>Arthropoda</taxon>
        <taxon>Crustacea</taxon>
        <taxon>Branchiopoda</taxon>
        <taxon>Diplostraca</taxon>
        <taxon>Cladocera</taxon>
        <taxon>Anomopoda</taxon>
        <taxon>Daphniidae</taxon>
        <taxon>Daphnia</taxon>
    </lineage>
</organism>
<feature type="signal peptide" evidence="2">
    <location>
        <begin position="1"/>
        <end position="23"/>
    </location>
</feature>
<feature type="region of interest" description="Disordered" evidence="1">
    <location>
        <begin position="29"/>
        <end position="92"/>
    </location>
</feature>
<feature type="compositionally biased region" description="Polar residues" evidence="1">
    <location>
        <begin position="201"/>
        <end position="214"/>
    </location>
</feature>
<reference evidence="3 4" key="1">
    <citation type="journal article" date="2011" name="Science">
        <title>The ecoresponsive genome of Daphnia pulex.</title>
        <authorList>
            <person name="Colbourne J.K."/>
            <person name="Pfrender M.E."/>
            <person name="Gilbert D."/>
            <person name="Thomas W.K."/>
            <person name="Tucker A."/>
            <person name="Oakley T.H."/>
            <person name="Tokishita S."/>
            <person name="Aerts A."/>
            <person name="Arnold G.J."/>
            <person name="Basu M.K."/>
            <person name="Bauer D.J."/>
            <person name="Caceres C.E."/>
            <person name="Carmel L."/>
            <person name="Casola C."/>
            <person name="Choi J.H."/>
            <person name="Detter J.C."/>
            <person name="Dong Q."/>
            <person name="Dusheyko S."/>
            <person name="Eads B.D."/>
            <person name="Frohlich T."/>
            <person name="Geiler-Samerotte K.A."/>
            <person name="Gerlach D."/>
            <person name="Hatcher P."/>
            <person name="Jogdeo S."/>
            <person name="Krijgsveld J."/>
            <person name="Kriventseva E.V."/>
            <person name="Kultz D."/>
            <person name="Laforsch C."/>
            <person name="Lindquist E."/>
            <person name="Lopez J."/>
            <person name="Manak J.R."/>
            <person name="Muller J."/>
            <person name="Pangilinan J."/>
            <person name="Patwardhan R.P."/>
            <person name="Pitluck S."/>
            <person name="Pritham E.J."/>
            <person name="Rechtsteiner A."/>
            <person name="Rho M."/>
            <person name="Rogozin I.B."/>
            <person name="Sakarya O."/>
            <person name="Salamov A."/>
            <person name="Schaack S."/>
            <person name="Shapiro H."/>
            <person name="Shiga Y."/>
            <person name="Skalitzky C."/>
            <person name="Smith Z."/>
            <person name="Souvorov A."/>
            <person name="Sung W."/>
            <person name="Tang Z."/>
            <person name="Tsuchiya D."/>
            <person name="Tu H."/>
            <person name="Vos H."/>
            <person name="Wang M."/>
            <person name="Wolf Y.I."/>
            <person name="Yamagata H."/>
            <person name="Yamada T."/>
            <person name="Ye Y."/>
            <person name="Shaw J.R."/>
            <person name="Andrews J."/>
            <person name="Crease T.J."/>
            <person name="Tang H."/>
            <person name="Lucas S.M."/>
            <person name="Robertson H.M."/>
            <person name="Bork P."/>
            <person name="Koonin E.V."/>
            <person name="Zdobnov E.M."/>
            <person name="Grigoriev I.V."/>
            <person name="Lynch M."/>
            <person name="Boore J.L."/>
        </authorList>
    </citation>
    <scope>NUCLEOTIDE SEQUENCE [LARGE SCALE GENOMIC DNA]</scope>
</reference>
<proteinExistence type="predicted"/>
<dbReference type="AlphaFoldDB" id="E9GB36"/>
<dbReference type="Proteomes" id="UP000000305">
    <property type="component" value="Unassembled WGS sequence"/>
</dbReference>
<sequence length="330" mass="36184">MSLSSRIWISALFLVGTIWWVNGAAVPSSSGNFQPPPQRDVPDSQRNASAPVPADFKTFKPMEPTRPNSPNLPPPPQPFGINSNMQMPPQTPPQGFFMTPPPGFRPGMVMMPQPTMLPPVMNAPNQQQGQTQQPKLTNSTTMQFAPPLSSNATRLNNNTRRETEQSPSTPAATTTSTTTTRKPFQELPLGADKQESDGSKLKQTSSSAAPQSLPVNPFNPMMQPLNPAMQPLNPMMQPFPMMNQPPLFIDPMGRLMMLVPFNPQLLPRDPNQQQALPQGPPIPIQVPPFNPQMQFQFGQPQLRPVMADLNKQTPPPRMGDASSKNATSTN</sequence>
<keyword evidence="4" id="KW-1185">Reference proteome</keyword>
<feature type="compositionally biased region" description="Polar residues" evidence="1">
    <location>
        <begin position="134"/>
        <end position="158"/>
    </location>
</feature>
<protein>
    <submittedName>
        <fullName evidence="3">Uncharacterized protein</fullName>
    </submittedName>
</protein>
<dbReference type="EMBL" id="GL732537">
    <property type="protein sequence ID" value="EFX83437.1"/>
    <property type="molecule type" value="Genomic_DNA"/>
</dbReference>
<dbReference type="HOGENOM" id="CLU_842672_0_0_1"/>